<evidence type="ECO:0000313" key="6">
    <source>
        <dbReference type="Proteomes" id="UP001432322"/>
    </source>
</evidence>
<sequence>LIFSFAMPLRRATPADVPDLFEMLVELATFEKLQDDVKISRDQFARDFEEGCFRGFIVIDDETNKAAGMVLYHFTYNCWEGKTVSMDELIVRPEYRNKRYGKLLWAAVAEVAKERGATHINWDVLDWNESAIRFYDSVAGVKEVKNDEGFLRYRMSKEGIDGFLESRN</sequence>
<evidence type="ECO:0000256" key="2">
    <source>
        <dbReference type="ARBA" id="ARBA00022679"/>
    </source>
</evidence>
<evidence type="ECO:0000256" key="3">
    <source>
        <dbReference type="ARBA" id="ARBA00023315"/>
    </source>
</evidence>
<proteinExistence type="inferred from homology"/>
<dbReference type="Proteomes" id="UP001432322">
    <property type="component" value="Unassembled WGS sequence"/>
</dbReference>
<evidence type="ECO:0000259" key="4">
    <source>
        <dbReference type="PROSITE" id="PS51186"/>
    </source>
</evidence>
<keyword evidence="6" id="KW-1185">Reference proteome</keyword>
<gene>
    <name evidence="5" type="ORF">PFISCL1PPCAC_25400</name>
</gene>
<comment type="caution">
    <text evidence="5">The sequence shown here is derived from an EMBL/GenBank/DDBJ whole genome shotgun (WGS) entry which is preliminary data.</text>
</comment>
<keyword evidence="2" id="KW-0808">Transferase</keyword>
<dbReference type="FunFam" id="3.40.630.30:FF:000064">
    <property type="entry name" value="GNAT family acetyltransferase"/>
    <property type="match status" value="1"/>
</dbReference>
<accession>A0AAV5WU22</accession>
<evidence type="ECO:0000313" key="5">
    <source>
        <dbReference type="EMBL" id="GMT34103.1"/>
    </source>
</evidence>
<comment type="similarity">
    <text evidence="1">Belongs to the acetyltransferase family.</text>
</comment>
<organism evidence="5 6">
    <name type="scientific">Pristionchus fissidentatus</name>
    <dbReference type="NCBI Taxonomy" id="1538716"/>
    <lineage>
        <taxon>Eukaryota</taxon>
        <taxon>Metazoa</taxon>
        <taxon>Ecdysozoa</taxon>
        <taxon>Nematoda</taxon>
        <taxon>Chromadorea</taxon>
        <taxon>Rhabditida</taxon>
        <taxon>Rhabditina</taxon>
        <taxon>Diplogasteromorpha</taxon>
        <taxon>Diplogasteroidea</taxon>
        <taxon>Neodiplogasteridae</taxon>
        <taxon>Pristionchus</taxon>
    </lineage>
</organism>
<dbReference type="SUPFAM" id="SSF55729">
    <property type="entry name" value="Acyl-CoA N-acyltransferases (Nat)"/>
    <property type="match status" value="1"/>
</dbReference>
<dbReference type="InterPro" id="IPR051016">
    <property type="entry name" value="Diverse_Substrate_AcTransf"/>
</dbReference>
<dbReference type="EMBL" id="BTSY01000006">
    <property type="protein sequence ID" value="GMT34103.1"/>
    <property type="molecule type" value="Genomic_DNA"/>
</dbReference>
<dbReference type="CDD" id="cd04301">
    <property type="entry name" value="NAT_SF"/>
    <property type="match status" value="1"/>
</dbReference>
<feature type="domain" description="N-acetyltransferase" evidence="4">
    <location>
        <begin position="7"/>
        <end position="160"/>
    </location>
</feature>
<keyword evidence="3" id="KW-0012">Acyltransferase</keyword>
<dbReference type="InterPro" id="IPR016181">
    <property type="entry name" value="Acyl_CoA_acyltransferase"/>
</dbReference>
<feature type="non-terminal residue" evidence="5">
    <location>
        <position position="1"/>
    </location>
</feature>
<evidence type="ECO:0000256" key="1">
    <source>
        <dbReference type="ARBA" id="ARBA00008694"/>
    </source>
</evidence>
<dbReference type="InterPro" id="IPR000182">
    <property type="entry name" value="GNAT_dom"/>
</dbReference>
<protein>
    <recommendedName>
        <fullName evidence="4">N-acetyltransferase domain-containing protein</fullName>
    </recommendedName>
</protein>
<dbReference type="GO" id="GO:0008080">
    <property type="term" value="F:N-acetyltransferase activity"/>
    <property type="evidence" value="ECO:0007669"/>
    <property type="project" value="TreeGrafter"/>
</dbReference>
<dbReference type="Pfam" id="PF00583">
    <property type="entry name" value="Acetyltransf_1"/>
    <property type="match status" value="1"/>
</dbReference>
<name>A0AAV5WU22_9BILA</name>
<reference evidence="5" key="1">
    <citation type="submission" date="2023-10" db="EMBL/GenBank/DDBJ databases">
        <title>Genome assembly of Pristionchus species.</title>
        <authorList>
            <person name="Yoshida K."/>
            <person name="Sommer R.J."/>
        </authorList>
    </citation>
    <scope>NUCLEOTIDE SEQUENCE</scope>
    <source>
        <strain evidence="5">RS5133</strain>
    </source>
</reference>
<dbReference type="Gene3D" id="3.40.630.30">
    <property type="match status" value="1"/>
</dbReference>
<dbReference type="PROSITE" id="PS51186">
    <property type="entry name" value="GNAT"/>
    <property type="match status" value="1"/>
</dbReference>
<dbReference type="PANTHER" id="PTHR10545:SF29">
    <property type="entry name" value="GH14572P-RELATED"/>
    <property type="match status" value="1"/>
</dbReference>
<dbReference type="AlphaFoldDB" id="A0AAV5WU22"/>
<dbReference type="PANTHER" id="PTHR10545">
    <property type="entry name" value="DIAMINE N-ACETYLTRANSFERASE"/>
    <property type="match status" value="1"/>
</dbReference>